<keyword evidence="2" id="KW-1185">Reference proteome</keyword>
<proteinExistence type="predicted"/>
<accession>A0A6B8RML9</accession>
<protein>
    <submittedName>
        <fullName evidence="1">DUF1064 domain-containing protein</fullName>
    </submittedName>
</protein>
<name>A0A6B8RML9_9BACL</name>
<dbReference type="RefSeq" id="WP_155702112.1">
    <property type="nucleotide sequence ID" value="NZ_CP034235.1"/>
</dbReference>
<dbReference type="AlphaFoldDB" id="A0A6B8RML9"/>
<sequence length="193" mass="21944">MFKRTKKASDPNAIEPTKLNSSKVIVNLRSGNSKKVTKAMLEGFKTRPYDKDIYFVFGSGLEAKYYTEELLPKINAGKILVRFQPRFEILKKLEKDGVKHLAITYTPDFGITPIEHFGQVLLYGTEYFVDVKGMSNETFPLKHKMFDAAYPDFPALVVMKHWKARGGWMTLKEFDAIKKADKKAGKLAAVKEA</sequence>
<organism evidence="1 2">
    <name type="scientific">Paenibacillus psychroresistens</name>
    <dbReference type="NCBI Taxonomy" id="1778678"/>
    <lineage>
        <taxon>Bacteria</taxon>
        <taxon>Bacillati</taxon>
        <taxon>Bacillota</taxon>
        <taxon>Bacilli</taxon>
        <taxon>Bacillales</taxon>
        <taxon>Paenibacillaceae</taxon>
        <taxon>Paenibacillus</taxon>
    </lineage>
</organism>
<dbReference type="OrthoDB" id="1853564at2"/>
<gene>
    <name evidence="1" type="ORF">EHS13_20055</name>
</gene>
<dbReference type="EMBL" id="CP034235">
    <property type="protein sequence ID" value="QGQ97014.1"/>
    <property type="molecule type" value="Genomic_DNA"/>
</dbReference>
<evidence type="ECO:0000313" key="2">
    <source>
        <dbReference type="Proteomes" id="UP000426246"/>
    </source>
</evidence>
<dbReference type="KEGG" id="ppsc:EHS13_20055"/>
<dbReference type="Proteomes" id="UP000426246">
    <property type="component" value="Chromosome"/>
</dbReference>
<evidence type="ECO:0000313" key="1">
    <source>
        <dbReference type="EMBL" id="QGQ97014.1"/>
    </source>
</evidence>
<dbReference type="InterPro" id="IPR009414">
    <property type="entry name" value="DUF1064"/>
</dbReference>
<dbReference type="Pfam" id="PF06356">
    <property type="entry name" value="DUF1064"/>
    <property type="match status" value="1"/>
</dbReference>
<reference evidence="2" key="1">
    <citation type="submission" date="2018-11" db="EMBL/GenBank/DDBJ databases">
        <title>Complete genome sequence of Paenibacillus sp. ML311-T8.</title>
        <authorList>
            <person name="Nam Y.-D."/>
            <person name="Kang J."/>
            <person name="Chung W.-H."/>
            <person name="Park Y.S."/>
        </authorList>
    </citation>
    <scope>NUCLEOTIDE SEQUENCE [LARGE SCALE GENOMIC DNA]</scope>
    <source>
        <strain evidence="2">ML311-T8</strain>
    </source>
</reference>